<dbReference type="EMBL" id="VSRR010015555">
    <property type="protein sequence ID" value="MPC58307.1"/>
    <property type="molecule type" value="Genomic_DNA"/>
</dbReference>
<gene>
    <name evidence="1" type="ORF">E2C01_052305</name>
</gene>
<sequence>MRLYISRLVIRNIHDLSRFVNKASSKNTKQKGIIGTVEDGKLIKKCKIFSLEEKLDIIAKVEAGEKLCEVVTFYSDNKSTVHM</sequence>
<organism evidence="1 2">
    <name type="scientific">Portunus trituberculatus</name>
    <name type="common">Swimming crab</name>
    <name type="synonym">Neptunus trituberculatus</name>
    <dbReference type="NCBI Taxonomy" id="210409"/>
    <lineage>
        <taxon>Eukaryota</taxon>
        <taxon>Metazoa</taxon>
        <taxon>Ecdysozoa</taxon>
        <taxon>Arthropoda</taxon>
        <taxon>Crustacea</taxon>
        <taxon>Multicrustacea</taxon>
        <taxon>Malacostraca</taxon>
        <taxon>Eumalacostraca</taxon>
        <taxon>Eucarida</taxon>
        <taxon>Decapoda</taxon>
        <taxon>Pleocyemata</taxon>
        <taxon>Brachyura</taxon>
        <taxon>Eubrachyura</taxon>
        <taxon>Portunoidea</taxon>
        <taxon>Portunidae</taxon>
        <taxon>Portuninae</taxon>
        <taxon>Portunus</taxon>
    </lineage>
</organism>
<proteinExistence type="predicted"/>
<keyword evidence="2" id="KW-1185">Reference proteome</keyword>
<dbReference type="AlphaFoldDB" id="A0A5B7GM45"/>
<evidence type="ECO:0000313" key="2">
    <source>
        <dbReference type="Proteomes" id="UP000324222"/>
    </source>
</evidence>
<name>A0A5B7GM45_PORTR</name>
<evidence type="ECO:0000313" key="1">
    <source>
        <dbReference type="EMBL" id="MPC58307.1"/>
    </source>
</evidence>
<dbReference type="Proteomes" id="UP000324222">
    <property type="component" value="Unassembled WGS sequence"/>
</dbReference>
<comment type="caution">
    <text evidence="1">The sequence shown here is derived from an EMBL/GenBank/DDBJ whole genome shotgun (WGS) entry which is preliminary data.</text>
</comment>
<protein>
    <submittedName>
        <fullName evidence="1">Uncharacterized protein</fullName>
    </submittedName>
</protein>
<reference evidence="1 2" key="1">
    <citation type="submission" date="2019-05" db="EMBL/GenBank/DDBJ databases">
        <title>Another draft genome of Portunus trituberculatus and its Hox gene families provides insights of decapod evolution.</title>
        <authorList>
            <person name="Jeong J.-H."/>
            <person name="Song I."/>
            <person name="Kim S."/>
            <person name="Choi T."/>
            <person name="Kim D."/>
            <person name="Ryu S."/>
            <person name="Kim W."/>
        </authorList>
    </citation>
    <scope>NUCLEOTIDE SEQUENCE [LARGE SCALE GENOMIC DNA]</scope>
    <source>
        <tissue evidence="1">Muscle</tissue>
    </source>
</reference>
<accession>A0A5B7GM45</accession>